<keyword evidence="3" id="KW-1185">Reference proteome</keyword>
<sequence>MTARLLTIWNRINASYWFWPATFCILAFCLSLFTVWLDRNGASDWLSSNSALAPARPGGATTMLQVIAGSMIGVAATVFSITIAAVAYASGTYGPRLLTNFMEDRGNQLSLATFIGTFVYAIMILRVVRHEDEQATTLKGAIASDIPGFVPQVSLLVATGLMLVSVAVLVFFLNHIPSKIRINKVLENIGRRLIAQIKSRFPKEGGDANEADLPDGKQVTAKRSGYIEVIDFDGLDDTAAKFEGRIVLLQEAGDFVHPLVPLARFSGGECDDACADAIRDCFVLTGLRTPQQDLRFLIDELVEIALRALSPGINDPFTAITALHWLGAATAELGRRELHVSPNDMDKQDKRRVYPLHADFADYVGHGFGASRSAVSTSRKATIAMFDALRDCAISVYGEGRVAVLLEEGNRLMDQCATNLKGPDLSEVHDRHRAFQAELAATNPA</sequence>
<feature type="transmembrane region" description="Helical" evidence="1">
    <location>
        <begin position="16"/>
        <end position="37"/>
    </location>
</feature>
<gene>
    <name evidence="2" type="ORF">GCM10010989_12690</name>
</gene>
<evidence type="ECO:0000313" key="2">
    <source>
        <dbReference type="EMBL" id="GGD39966.1"/>
    </source>
</evidence>
<feature type="transmembrane region" description="Helical" evidence="1">
    <location>
        <begin position="109"/>
        <end position="128"/>
    </location>
</feature>
<proteinExistence type="predicted"/>
<comment type="caution">
    <text evidence="2">The sequence shown here is derived from an EMBL/GenBank/DDBJ whole genome shotgun (WGS) entry which is preliminary data.</text>
</comment>
<dbReference type="Pfam" id="PF10011">
    <property type="entry name" value="DUF2254"/>
    <property type="match status" value="1"/>
</dbReference>
<keyword evidence="1" id="KW-0812">Transmembrane</keyword>
<keyword evidence="1" id="KW-0472">Membrane</keyword>
<evidence type="ECO:0000313" key="3">
    <source>
        <dbReference type="Proteomes" id="UP000598997"/>
    </source>
</evidence>
<feature type="transmembrane region" description="Helical" evidence="1">
    <location>
        <begin position="66"/>
        <end position="89"/>
    </location>
</feature>
<reference evidence="2 3" key="1">
    <citation type="journal article" date="2014" name="Int. J. Syst. Evol. Microbiol.">
        <title>Complete genome sequence of Corynebacterium casei LMG S-19264T (=DSM 44701T), isolated from a smear-ripened cheese.</title>
        <authorList>
            <consortium name="US DOE Joint Genome Institute (JGI-PGF)"/>
            <person name="Walter F."/>
            <person name="Albersmeier A."/>
            <person name="Kalinowski J."/>
            <person name="Ruckert C."/>
        </authorList>
    </citation>
    <scope>NUCLEOTIDE SEQUENCE [LARGE SCALE GENOMIC DNA]</scope>
    <source>
        <strain evidence="2 3">CGMCC 1.15358</strain>
    </source>
</reference>
<dbReference type="EMBL" id="BMIO01000003">
    <property type="protein sequence ID" value="GGD39966.1"/>
    <property type="molecule type" value="Genomic_DNA"/>
</dbReference>
<organism evidence="2 3">
    <name type="scientific">Croceicoccus pelagius</name>
    <dbReference type="NCBI Taxonomy" id="1703341"/>
    <lineage>
        <taxon>Bacteria</taxon>
        <taxon>Pseudomonadati</taxon>
        <taxon>Pseudomonadota</taxon>
        <taxon>Alphaproteobacteria</taxon>
        <taxon>Sphingomonadales</taxon>
        <taxon>Erythrobacteraceae</taxon>
        <taxon>Croceicoccus</taxon>
    </lineage>
</organism>
<dbReference type="OrthoDB" id="2955631at2"/>
<keyword evidence="1" id="KW-1133">Transmembrane helix</keyword>
<feature type="transmembrane region" description="Helical" evidence="1">
    <location>
        <begin position="149"/>
        <end position="173"/>
    </location>
</feature>
<name>A0A917DIV4_9SPHN</name>
<dbReference type="Proteomes" id="UP000598997">
    <property type="component" value="Unassembled WGS sequence"/>
</dbReference>
<protein>
    <recommendedName>
        <fullName evidence="4">DUF2254 domain-containing protein</fullName>
    </recommendedName>
</protein>
<dbReference type="AlphaFoldDB" id="A0A917DIV4"/>
<accession>A0A917DIV4</accession>
<dbReference type="RefSeq" id="WP_066763405.1">
    <property type="nucleotide sequence ID" value="NZ_BMIO01000003.1"/>
</dbReference>
<dbReference type="InterPro" id="IPR018723">
    <property type="entry name" value="DUF2254_membrane"/>
</dbReference>
<evidence type="ECO:0000256" key="1">
    <source>
        <dbReference type="SAM" id="Phobius"/>
    </source>
</evidence>
<evidence type="ECO:0008006" key="4">
    <source>
        <dbReference type="Google" id="ProtNLM"/>
    </source>
</evidence>